<evidence type="ECO:0000256" key="10">
    <source>
        <dbReference type="ARBA" id="ARBA00051823"/>
    </source>
</evidence>
<comment type="similarity">
    <text evidence="4">Belongs to the acetyltransferase family. AANAT subfamily.</text>
</comment>
<evidence type="ECO:0000313" key="14">
    <source>
        <dbReference type="EMBL" id="SPP86143.1"/>
    </source>
</evidence>
<reference evidence="15" key="1">
    <citation type="submission" date="2018-01" db="EMBL/GenBank/DDBJ databases">
        <authorList>
            <person name="Alioto T."/>
            <person name="Alioto T."/>
        </authorList>
    </citation>
    <scope>NUCLEOTIDE SEQUENCE [LARGE SCALE GENOMIC DNA]</scope>
</reference>
<comment type="catalytic activity">
    <reaction evidence="10">
        <text>serotonin + (9Z)-octadecenoyl-CoA = N-(9Z-octadecenoyl)-serotonin + CoA + H(+)</text>
        <dbReference type="Rhea" id="RHEA:51392"/>
        <dbReference type="ChEBI" id="CHEBI:15378"/>
        <dbReference type="ChEBI" id="CHEBI:57287"/>
        <dbReference type="ChEBI" id="CHEBI:57387"/>
        <dbReference type="ChEBI" id="CHEBI:134064"/>
        <dbReference type="ChEBI" id="CHEBI:350546"/>
    </reaction>
    <physiologicalReaction direction="left-to-right" evidence="10">
        <dbReference type="Rhea" id="RHEA:51393"/>
    </physiologicalReaction>
</comment>
<dbReference type="PANTHER" id="PTHR20905:SF1">
    <property type="entry name" value="AT07410P-RELATED"/>
    <property type="match status" value="1"/>
</dbReference>
<dbReference type="OrthoDB" id="8113373at2759"/>
<comment type="catalytic activity">
    <reaction evidence="11">
        <text>serotonin + hexadecanoyl-CoA = N-hexadecanoyl-serotonin + CoA + H(+)</text>
        <dbReference type="Rhea" id="RHEA:51384"/>
        <dbReference type="ChEBI" id="CHEBI:15378"/>
        <dbReference type="ChEBI" id="CHEBI:57287"/>
        <dbReference type="ChEBI" id="CHEBI:57379"/>
        <dbReference type="ChEBI" id="CHEBI:134059"/>
        <dbReference type="ChEBI" id="CHEBI:350546"/>
    </reaction>
    <physiologicalReaction direction="left-to-right" evidence="11">
        <dbReference type="Rhea" id="RHEA:51385"/>
    </physiologicalReaction>
</comment>
<sequence length="194" mass="21995">MRASERFFNGEPLFAAIAGPIDPKRWKRLDEYHESLIVDGMCVVAIDEEQNGRVVRFVLAEGQCPEDVEKHRQEAEGSGHIKRLLSKVEVEANIFERYGLSKLLYSHLTCVDVSMRGKGLGQRLANCAMDLGRSKGYPLMAAFCTSFYSARQKEALGMECIYSLKYEDYKDAEGKVVFFPPEPHKEIRVLAIKL</sequence>
<dbReference type="AlphaFoldDB" id="A0A3B0JYJ9"/>
<keyword evidence="15" id="KW-1185">Reference proteome</keyword>
<comment type="catalytic activity">
    <reaction evidence="8">
        <text>serotonin + (5Z,8Z,11Z,14Z)-eicosatetraenoyl-CoA = N-[(5Z,8Z,11Z,14Z)-eicosatetraenoyl]-serotonin + CoA + H(+)</text>
        <dbReference type="Rhea" id="RHEA:51396"/>
        <dbReference type="ChEBI" id="CHEBI:15378"/>
        <dbReference type="ChEBI" id="CHEBI:57287"/>
        <dbReference type="ChEBI" id="CHEBI:57368"/>
        <dbReference type="ChEBI" id="CHEBI:132255"/>
        <dbReference type="ChEBI" id="CHEBI:350546"/>
    </reaction>
    <physiologicalReaction direction="left-to-right" evidence="8">
        <dbReference type="Rhea" id="RHEA:51397"/>
    </physiologicalReaction>
</comment>
<dbReference type="Proteomes" id="UP000268350">
    <property type="component" value="Unassembled WGS sequence"/>
</dbReference>
<dbReference type="EMBL" id="OUUW01000010">
    <property type="protein sequence ID" value="SPP86143.1"/>
    <property type="molecule type" value="Genomic_DNA"/>
</dbReference>
<dbReference type="OMA" id="CIYSLKY"/>
<proteinExistence type="inferred from homology"/>
<evidence type="ECO:0000256" key="5">
    <source>
        <dbReference type="ARBA" id="ARBA00039114"/>
    </source>
</evidence>
<evidence type="ECO:0000256" key="6">
    <source>
        <dbReference type="ARBA" id="ARBA00050189"/>
    </source>
</evidence>
<name>A0A3B0JYJ9_DROGU</name>
<evidence type="ECO:0000256" key="9">
    <source>
        <dbReference type="ARBA" id="ARBA00051711"/>
    </source>
</evidence>
<dbReference type="FunFam" id="3.40.630.30:FF:000046">
    <property type="entry name" value="Dopamine N-acetyltransferase"/>
    <property type="match status" value="1"/>
</dbReference>
<dbReference type="SUPFAM" id="SSF55729">
    <property type="entry name" value="Acyl-CoA N-acyltransferases (Nat)"/>
    <property type="match status" value="1"/>
</dbReference>
<keyword evidence="1 14" id="KW-0808">Transferase</keyword>
<evidence type="ECO:0000256" key="2">
    <source>
        <dbReference type="ARBA" id="ARBA00023315"/>
    </source>
</evidence>
<evidence type="ECO:0000313" key="15">
    <source>
        <dbReference type="Proteomes" id="UP000268350"/>
    </source>
</evidence>
<evidence type="ECO:0000256" key="12">
    <source>
        <dbReference type="ARBA" id="ARBA00052335"/>
    </source>
</evidence>
<comment type="catalytic activity">
    <reaction evidence="9">
        <text>dopamine + acetyl-CoA = N-acetyldopamine + CoA + H(+)</text>
        <dbReference type="Rhea" id="RHEA:51388"/>
        <dbReference type="ChEBI" id="CHEBI:15378"/>
        <dbReference type="ChEBI" id="CHEBI:57287"/>
        <dbReference type="ChEBI" id="CHEBI:57288"/>
        <dbReference type="ChEBI" id="CHEBI:59905"/>
        <dbReference type="ChEBI" id="CHEBI:125678"/>
    </reaction>
    <physiologicalReaction direction="left-to-right" evidence="9">
        <dbReference type="Rhea" id="RHEA:51389"/>
    </physiologicalReaction>
</comment>
<dbReference type="InterPro" id="IPR016181">
    <property type="entry name" value="Acyl_CoA_acyltransferase"/>
</dbReference>
<dbReference type="GO" id="GO:0004059">
    <property type="term" value="F:aralkylamine N-acetyltransferase activity"/>
    <property type="evidence" value="ECO:0007669"/>
    <property type="project" value="UniProtKB-EC"/>
</dbReference>
<evidence type="ECO:0000256" key="11">
    <source>
        <dbReference type="ARBA" id="ARBA00052178"/>
    </source>
</evidence>
<evidence type="ECO:0000256" key="8">
    <source>
        <dbReference type="ARBA" id="ARBA00051284"/>
    </source>
</evidence>
<accession>A0A3B0JYJ9</accession>
<comment type="catalytic activity">
    <reaction evidence="12">
        <text>dopamine + hexadecanoyl-CoA = N-hexadecanoyl-dopamine + CoA + H(+)</text>
        <dbReference type="Rhea" id="RHEA:51376"/>
        <dbReference type="ChEBI" id="CHEBI:15378"/>
        <dbReference type="ChEBI" id="CHEBI:57287"/>
        <dbReference type="ChEBI" id="CHEBI:57379"/>
        <dbReference type="ChEBI" id="CHEBI:59905"/>
        <dbReference type="ChEBI" id="CHEBI:134058"/>
    </reaction>
    <physiologicalReaction direction="left-to-right" evidence="12">
        <dbReference type="Rhea" id="RHEA:51377"/>
    </physiologicalReaction>
</comment>
<dbReference type="PANTHER" id="PTHR20905">
    <property type="entry name" value="N-ACETYLTRANSFERASE-RELATED"/>
    <property type="match status" value="1"/>
</dbReference>
<protein>
    <recommendedName>
        <fullName evidence="5">aralkylamine N-acetyltransferase</fullName>
        <ecNumber evidence="5">2.3.1.87</ecNumber>
    </recommendedName>
</protein>
<evidence type="ECO:0000256" key="3">
    <source>
        <dbReference type="ARBA" id="ARBA00037926"/>
    </source>
</evidence>
<comment type="catalytic activity">
    <reaction evidence="6">
        <text>dopamine + (9Z)-octadecenoyl-CoA = N-(9Z-octadecanoyl)-dopamine + CoA + H(+)</text>
        <dbReference type="Rhea" id="RHEA:51380"/>
        <dbReference type="ChEBI" id="CHEBI:15378"/>
        <dbReference type="ChEBI" id="CHEBI:31883"/>
        <dbReference type="ChEBI" id="CHEBI:57287"/>
        <dbReference type="ChEBI" id="CHEBI:57387"/>
        <dbReference type="ChEBI" id="CHEBI:59905"/>
    </reaction>
    <physiologicalReaction direction="left-to-right" evidence="6">
        <dbReference type="Rhea" id="RHEA:51381"/>
    </physiologicalReaction>
</comment>
<dbReference type="STRING" id="7266.A0A3B0JYJ9"/>
<comment type="catalytic activity">
    <reaction evidence="7">
        <text>serotonin + octadecanoyl-CoA = N-octadecanoyl-serotonin + CoA + H(+)</text>
        <dbReference type="Rhea" id="RHEA:51400"/>
        <dbReference type="ChEBI" id="CHEBI:15378"/>
        <dbReference type="ChEBI" id="CHEBI:57287"/>
        <dbReference type="ChEBI" id="CHEBI:57394"/>
        <dbReference type="ChEBI" id="CHEBI:134065"/>
        <dbReference type="ChEBI" id="CHEBI:350546"/>
    </reaction>
    <physiologicalReaction direction="left-to-right" evidence="7">
        <dbReference type="Rhea" id="RHEA:51401"/>
    </physiologicalReaction>
</comment>
<keyword evidence="2" id="KW-0012">Acyltransferase</keyword>
<evidence type="ECO:0000256" key="13">
    <source>
        <dbReference type="ARBA" id="ARBA00052491"/>
    </source>
</evidence>
<evidence type="ECO:0000256" key="1">
    <source>
        <dbReference type="ARBA" id="ARBA00022679"/>
    </source>
</evidence>
<dbReference type="EC" id="2.3.1.87" evidence="5"/>
<comment type="catalytic activity">
    <reaction evidence="13">
        <text>serotonin + acetyl-CoA = N-acetylserotonin + CoA + H(+)</text>
        <dbReference type="Rhea" id="RHEA:25217"/>
        <dbReference type="ChEBI" id="CHEBI:15378"/>
        <dbReference type="ChEBI" id="CHEBI:17697"/>
        <dbReference type="ChEBI" id="CHEBI:57287"/>
        <dbReference type="ChEBI" id="CHEBI:57288"/>
        <dbReference type="ChEBI" id="CHEBI:350546"/>
        <dbReference type="EC" id="2.3.1.87"/>
    </reaction>
    <physiologicalReaction direction="left-to-right" evidence="13">
        <dbReference type="Rhea" id="RHEA:25218"/>
    </physiologicalReaction>
</comment>
<gene>
    <name evidence="14" type="ORF">DGUA_6G004773</name>
</gene>
<organism evidence="14 15">
    <name type="scientific">Drosophila guanche</name>
    <name type="common">Fruit fly</name>
    <dbReference type="NCBI Taxonomy" id="7266"/>
    <lineage>
        <taxon>Eukaryota</taxon>
        <taxon>Metazoa</taxon>
        <taxon>Ecdysozoa</taxon>
        <taxon>Arthropoda</taxon>
        <taxon>Hexapoda</taxon>
        <taxon>Insecta</taxon>
        <taxon>Pterygota</taxon>
        <taxon>Neoptera</taxon>
        <taxon>Endopterygota</taxon>
        <taxon>Diptera</taxon>
        <taxon>Brachycera</taxon>
        <taxon>Muscomorpha</taxon>
        <taxon>Ephydroidea</taxon>
        <taxon>Drosophilidae</taxon>
        <taxon>Drosophila</taxon>
        <taxon>Sophophora</taxon>
    </lineage>
</organism>
<dbReference type="Gene3D" id="3.40.630.30">
    <property type="match status" value="1"/>
</dbReference>
<comment type="pathway">
    <text evidence="3">Aromatic compound metabolism; melatonin biosynthesis; melatonin from serotonin: step 1/2.</text>
</comment>
<evidence type="ECO:0000256" key="7">
    <source>
        <dbReference type="ARBA" id="ARBA00050849"/>
    </source>
</evidence>
<evidence type="ECO:0000256" key="4">
    <source>
        <dbReference type="ARBA" id="ARBA00038182"/>
    </source>
</evidence>